<proteinExistence type="predicted"/>
<sequence length="35" mass="4104">MYEILTNNLRHKSESRIPVQFILNALICLVSINPY</sequence>
<reference evidence="2" key="1">
    <citation type="submission" date="2016-10" db="EMBL/GenBank/DDBJ databases">
        <authorList>
            <person name="Varghese N."/>
            <person name="Submissions S."/>
        </authorList>
    </citation>
    <scope>NUCLEOTIDE SEQUENCE [LARGE SCALE GENOMIC DNA]</scope>
    <source>
        <strain evidence="2">IBRC-M 10043</strain>
    </source>
</reference>
<evidence type="ECO:0000313" key="2">
    <source>
        <dbReference type="Proteomes" id="UP000198775"/>
    </source>
</evidence>
<evidence type="ECO:0000313" key="1">
    <source>
        <dbReference type="EMBL" id="SEP29585.1"/>
    </source>
</evidence>
<name>A0A1H8WPL1_9EURY</name>
<protein>
    <submittedName>
        <fullName evidence="1">Uncharacterized protein</fullName>
    </submittedName>
</protein>
<gene>
    <name evidence="1" type="ORF">SAMN05216388_10692</name>
</gene>
<dbReference type="EMBL" id="FOCX01000069">
    <property type="protein sequence ID" value="SEP29585.1"/>
    <property type="molecule type" value="Genomic_DNA"/>
</dbReference>
<dbReference type="AlphaFoldDB" id="A0A1H8WPL1"/>
<keyword evidence="2" id="KW-1185">Reference proteome</keyword>
<accession>A0A1H8WPL1</accession>
<dbReference type="Proteomes" id="UP000198775">
    <property type="component" value="Unassembled WGS sequence"/>
</dbReference>
<organism evidence="1 2">
    <name type="scientific">Halorientalis persicus</name>
    <dbReference type="NCBI Taxonomy" id="1367881"/>
    <lineage>
        <taxon>Archaea</taxon>
        <taxon>Methanobacteriati</taxon>
        <taxon>Methanobacteriota</taxon>
        <taxon>Stenosarchaea group</taxon>
        <taxon>Halobacteria</taxon>
        <taxon>Halobacteriales</taxon>
        <taxon>Haloarculaceae</taxon>
        <taxon>Halorientalis</taxon>
    </lineage>
</organism>